<dbReference type="GO" id="GO:0004519">
    <property type="term" value="F:endonuclease activity"/>
    <property type="evidence" value="ECO:0007669"/>
    <property type="project" value="UniProtKB-KW"/>
</dbReference>
<dbReference type="SUPFAM" id="SSF52980">
    <property type="entry name" value="Restriction endonuclease-like"/>
    <property type="match status" value="1"/>
</dbReference>
<keyword evidence="2" id="KW-0540">Nuclease</keyword>
<feature type="region of interest" description="Disordered" evidence="1">
    <location>
        <begin position="65"/>
        <end position="101"/>
    </location>
</feature>
<dbReference type="GO" id="GO:0003676">
    <property type="term" value="F:nucleic acid binding"/>
    <property type="evidence" value="ECO:0007669"/>
    <property type="project" value="InterPro"/>
</dbReference>
<dbReference type="InterPro" id="IPR011335">
    <property type="entry name" value="Restrct_endonuc-II-like"/>
</dbReference>
<name>A0AAW8NEZ5_PSEOX</name>
<proteinExistence type="predicted"/>
<keyword evidence="2" id="KW-0378">Hydrolase</keyword>
<gene>
    <name evidence="2" type="ORF">J2X12_004150</name>
</gene>
<dbReference type="InterPro" id="IPR011856">
    <property type="entry name" value="tRNA_endonuc-like_dom_sf"/>
</dbReference>
<evidence type="ECO:0000313" key="3">
    <source>
        <dbReference type="Proteomes" id="UP001262032"/>
    </source>
</evidence>
<evidence type="ECO:0000313" key="2">
    <source>
        <dbReference type="EMBL" id="MDR7166096.1"/>
    </source>
</evidence>
<dbReference type="RefSeq" id="WP_310258571.1">
    <property type="nucleotide sequence ID" value="NZ_JAVDWN010000027.1"/>
</dbReference>
<protein>
    <submittedName>
        <fullName evidence="2">Holliday junction resolvase-like predicted endonuclease</fullName>
    </submittedName>
</protein>
<comment type="caution">
    <text evidence="2">The sequence shown here is derived from an EMBL/GenBank/DDBJ whole genome shotgun (WGS) entry which is preliminary data.</text>
</comment>
<accession>A0AAW8NEZ5</accession>
<dbReference type="AlphaFoldDB" id="A0AAW8NEZ5"/>
<keyword evidence="2" id="KW-0255">Endonuclease</keyword>
<organism evidence="2 3">
    <name type="scientific">Pseudarthrobacter oxydans</name>
    <name type="common">Arthrobacter oxydans</name>
    <dbReference type="NCBI Taxonomy" id="1671"/>
    <lineage>
        <taxon>Bacteria</taxon>
        <taxon>Bacillati</taxon>
        <taxon>Actinomycetota</taxon>
        <taxon>Actinomycetes</taxon>
        <taxon>Micrococcales</taxon>
        <taxon>Micrococcaceae</taxon>
        <taxon>Pseudarthrobacter</taxon>
    </lineage>
</organism>
<dbReference type="Proteomes" id="UP001262032">
    <property type="component" value="Unassembled WGS sequence"/>
</dbReference>
<evidence type="ECO:0000256" key="1">
    <source>
        <dbReference type="SAM" id="MobiDB-lite"/>
    </source>
</evidence>
<dbReference type="Gene3D" id="3.40.1350.10">
    <property type="match status" value="1"/>
</dbReference>
<sequence length="101" mass="11032">MDTLNPPLHDSEEWHKEANVQKALVATLLDRGWRILSVKDTASREGGIDVIADRDGQTMGAEVKGYPTVGYADPKRADEKKKAKPQGQAANWYAKAISSAP</sequence>
<dbReference type="EMBL" id="JAVDWN010000027">
    <property type="protein sequence ID" value="MDR7166096.1"/>
    <property type="molecule type" value="Genomic_DNA"/>
</dbReference>
<reference evidence="2" key="1">
    <citation type="submission" date="2023-07" db="EMBL/GenBank/DDBJ databases">
        <title>Sorghum-associated microbial communities from plants grown in Nebraska, USA.</title>
        <authorList>
            <person name="Schachtman D."/>
        </authorList>
    </citation>
    <scope>NUCLEOTIDE SEQUENCE</scope>
    <source>
        <strain evidence="2">BE261</strain>
    </source>
</reference>